<dbReference type="PROSITE" id="PS00107">
    <property type="entry name" value="PROTEIN_KINASE_ATP"/>
    <property type="match status" value="1"/>
</dbReference>
<sequence length="932" mass="103873">MDQFVEADNIKQGYSVPNQEYQPMDKFYPPELNAPQGAPQPNGAPPQNLQNGVNMAAGHPNPPNHQLPLPPHLQNPPLQPQFFPSFPAQMPYSGNMDDPRCVPQDAMSSVRDLQNNRMRGLYGYPGGYVPQVNKTESPSQPTSSEYSPMKKEDHGLVSLIPPLHVQQKNASKEEIENHHHAVTTKCSRCKKDFVQSFVKGKNGKPDGEPKIYKLCHHCRDLQRQRSRRWQKKTKDKQGACRRCGGTISEEEQNYVLCPQCRESLRLRKANRAAQGKCVHCSGPIGASIIGDKSGERRSHTGSFKVCQRCRENDKIRRTNLERMGNCNRCAKALDPSQQGKHKVCTSCRQKKKKGASSSPSEPDSSLGIEMPVFQNHTVQSMPSQNMPSLQPQAPMGIGYPMAMGQQMGQMGQMGQQPGLGSDYYQYSQPVQHLPQPMQMPQDQNQSSFSVRGRLQYCPPCTLTINSHSREVALEQKTSSMQSNNSSQTSLSSRDKDLPPVPPLDTARPAAFSLASPTSPADVSASEMARFQKLKAQQQKKKTRPAPLLNLDKAKQPQSNFVESLKTLDISDEPQTRKRQTVISSISPTKSVYTPSPRDQKLPIWGSASPVATTYGSSGYDLRDEKFVHLKDLGSGNSGVVSKVLHVPSQKTMARKIIHIESKQDVQTQIIRELRIMHEVRSPFIIEFYGAFLRPNNSIVLCMEYCNCGALDKILSLCDNGQFPVPALKKASYSILSGLTYLYNTHKIIHRDIKPSNVLMTHKGEFKLCDFGVSRELTNSILMADTFVGTSTYMSPERIQGLTYGVKSDIWSMGLMLYELATGKSIWVDDDADQSKPAGPEGILDLLQRIVNEDPPCLSNKTNKLTGAPYEPDLCEFIESCLVKDDAKRKSPQELLANEQGFLKGVPEGVYDKDVKAWAKTIRKRNKEKNEAS</sequence>
<keyword evidence="11" id="KW-1185">Reference proteome</keyword>
<feature type="compositionally biased region" description="Pro residues" evidence="8">
    <location>
        <begin position="60"/>
        <end position="75"/>
    </location>
</feature>
<feature type="region of interest" description="Disordered" evidence="8">
    <location>
        <begin position="574"/>
        <end position="597"/>
    </location>
</feature>
<dbReference type="Gene3D" id="1.10.510.10">
    <property type="entry name" value="Transferase(Phosphotransferase) domain 1"/>
    <property type="match status" value="1"/>
</dbReference>
<feature type="compositionally biased region" description="Low complexity" evidence="8">
    <location>
        <begin position="477"/>
        <end position="491"/>
    </location>
</feature>
<evidence type="ECO:0000256" key="7">
    <source>
        <dbReference type="PROSITE-ProRule" id="PRU10141"/>
    </source>
</evidence>
<protein>
    <recommendedName>
        <fullName evidence="9">Protein kinase domain-containing protein</fullName>
    </recommendedName>
</protein>
<keyword evidence="3 7" id="KW-0547">Nucleotide-binding</keyword>
<dbReference type="PANTHER" id="PTHR47448">
    <property type="entry name" value="DUAL SPECIFICITY MITOGEN-ACTIVATED PROTEIN KINASE KINASE DSOR1-LIKE PROTEIN"/>
    <property type="match status" value="1"/>
</dbReference>
<evidence type="ECO:0000256" key="4">
    <source>
        <dbReference type="ARBA" id="ARBA00022777"/>
    </source>
</evidence>
<feature type="compositionally biased region" description="Basic residues" evidence="8">
    <location>
        <begin position="340"/>
        <end position="354"/>
    </location>
</feature>
<dbReference type="SUPFAM" id="SSF56112">
    <property type="entry name" value="Protein kinase-like (PK-like)"/>
    <property type="match status" value="1"/>
</dbReference>
<evidence type="ECO:0000256" key="5">
    <source>
        <dbReference type="ARBA" id="ARBA00022840"/>
    </source>
</evidence>
<keyword evidence="1" id="KW-0723">Serine/threonine-protein kinase</keyword>
<evidence type="ECO:0000256" key="2">
    <source>
        <dbReference type="ARBA" id="ARBA00022679"/>
    </source>
</evidence>
<evidence type="ECO:0000256" key="6">
    <source>
        <dbReference type="ARBA" id="ARBA00038035"/>
    </source>
</evidence>
<keyword evidence="2" id="KW-0808">Transferase</keyword>
<keyword evidence="4" id="KW-0418">Kinase</keyword>
<feature type="compositionally biased region" description="Polar residues" evidence="8">
    <location>
        <begin position="580"/>
        <end position="593"/>
    </location>
</feature>
<evidence type="ECO:0000259" key="9">
    <source>
        <dbReference type="PROSITE" id="PS50011"/>
    </source>
</evidence>
<evidence type="ECO:0000256" key="8">
    <source>
        <dbReference type="SAM" id="MobiDB-lite"/>
    </source>
</evidence>
<dbReference type="Proteomes" id="UP000825434">
    <property type="component" value="Chromosome 7"/>
</dbReference>
<evidence type="ECO:0000256" key="1">
    <source>
        <dbReference type="ARBA" id="ARBA00022527"/>
    </source>
</evidence>
<dbReference type="Gene3D" id="3.30.200.20">
    <property type="entry name" value="Phosphorylase Kinase, domain 1"/>
    <property type="match status" value="1"/>
</dbReference>
<feature type="region of interest" description="Disordered" evidence="8">
    <location>
        <begin position="1"/>
        <end position="75"/>
    </location>
</feature>
<organism evidence="10 11">
    <name type="scientific">Candidozyma haemuli</name>
    <dbReference type="NCBI Taxonomy" id="45357"/>
    <lineage>
        <taxon>Eukaryota</taxon>
        <taxon>Fungi</taxon>
        <taxon>Dikarya</taxon>
        <taxon>Ascomycota</taxon>
        <taxon>Saccharomycotina</taxon>
        <taxon>Pichiomycetes</taxon>
        <taxon>Metschnikowiaceae</taxon>
        <taxon>Candidozyma</taxon>
    </lineage>
</organism>
<name>A0ABX8IAV9_9ASCO</name>
<feature type="compositionally biased region" description="Low complexity" evidence="8">
    <location>
        <begin position="356"/>
        <end position="365"/>
    </location>
</feature>
<proteinExistence type="inferred from homology"/>
<dbReference type="Pfam" id="PF00069">
    <property type="entry name" value="Pkinase"/>
    <property type="match status" value="1"/>
</dbReference>
<dbReference type="InterPro" id="IPR017441">
    <property type="entry name" value="Protein_kinase_ATP_BS"/>
</dbReference>
<gene>
    <name evidence="10" type="ORF">CA3LBN_004785</name>
</gene>
<keyword evidence="5 7" id="KW-0067">ATP-binding</keyword>
<dbReference type="InterPro" id="IPR011009">
    <property type="entry name" value="Kinase-like_dom_sf"/>
</dbReference>
<comment type="similarity">
    <text evidence="6">Belongs to the protein kinase superfamily. STE Ser/Thr protein kinase family. MAP kinase kinase subfamily.</text>
</comment>
<accession>A0ABX8IAV9</accession>
<feature type="region of interest" description="Disordered" evidence="8">
    <location>
        <begin position="473"/>
        <end position="524"/>
    </location>
</feature>
<dbReference type="PANTHER" id="PTHR47448:SF1">
    <property type="entry name" value="SERINE_THREONINE-PROTEIN KINASE STE7 HOMOLOG"/>
    <property type="match status" value="1"/>
</dbReference>
<dbReference type="SMART" id="SM00220">
    <property type="entry name" value="S_TKc"/>
    <property type="match status" value="1"/>
</dbReference>
<dbReference type="InterPro" id="IPR050915">
    <property type="entry name" value="MAP_kinase_kinase"/>
</dbReference>
<evidence type="ECO:0000256" key="3">
    <source>
        <dbReference type="ARBA" id="ARBA00022741"/>
    </source>
</evidence>
<dbReference type="InterPro" id="IPR000719">
    <property type="entry name" value="Prot_kinase_dom"/>
</dbReference>
<dbReference type="PROSITE" id="PS00108">
    <property type="entry name" value="PROTEIN_KINASE_ST"/>
    <property type="match status" value="1"/>
</dbReference>
<dbReference type="PROSITE" id="PS50011">
    <property type="entry name" value="PROTEIN_KINASE_DOM"/>
    <property type="match status" value="1"/>
</dbReference>
<evidence type="ECO:0000313" key="10">
    <source>
        <dbReference type="EMBL" id="QWU90424.1"/>
    </source>
</evidence>
<reference evidence="10 11" key="1">
    <citation type="submission" date="2021-06" db="EMBL/GenBank/DDBJ databases">
        <title>Candida outbreak in Lebanon.</title>
        <authorList>
            <person name="Finianos M."/>
        </authorList>
    </citation>
    <scope>NUCLEOTIDE SEQUENCE [LARGE SCALE GENOMIC DNA]</scope>
    <source>
        <strain evidence="10">CA3LBN</strain>
    </source>
</reference>
<feature type="binding site" evidence="7">
    <location>
        <position position="655"/>
    </location>
    <ligand>
        <name>ATP</name>
        <dbReference type="ChEBI" id="CHEBI:30616"/>
    </ligand>
</feature>
<dbReference type="EMBL" id="CP076667">
    <property type="protein sequence ID" value="QWU90424.1"/>
    <property type="molecule type" value="Genomic_DNA"/>
</dbReference>
<feature type="region of interest" description="Disordered" evidence="8">
    <location>
        <begin position="340"/>
        <end position="367"/>
    </location>
</feature>
<feature type="domain" description="Protein kinase" evidence="9">
    <location>
        <begin position="626"/>
        <end position="902"/>
    </location>
</feature>
<evidence type="ECO:0000313" key="11">
    <source>
        <dbReference type="Proteomes" id="UP000825434"/>
    </source>
</evidence>
<dbReference type="InterPro" id="IPR008271">
    <property type="entry name" value="Ser/Thr_kinase_AS"/>
</dbReference>
<feature type="compositionally biased region" description="Low complexity" evidence="8">
    <location>
        <begin position="33"/>
        <end position="52"/>
    </location>
</feature>